<dbReference type="AlphaFoldDB" id="A0A6C0ECY6"/>
<name>A0A6C0ECY6_9ZZZZ</name>
<dbReference type="EMBL" id="MN739799">
    <property type="protein sequence ID" value="QHT26602.1"/>
    <property type="molecule type" value="Genomic_DNA"/>
</dbReference>
<organism evidence="2">
    <name type="scientific">viral metagenome</name>
    <dbReference type="NCBI Taxonomy" id="1070528"/>
    <lineage>
        <taxon>unclassified sequences</taxon>
        <taxon>metagenomes</taxon>
        <taxon>organismal metagenomes</taxon>
    </lineage>
</organism>
<sequence length="186" mass="22409">MIHIINNHIENIYNCQLNFINNICCLLFKLTNKKFNCIINKKNILNLCYYHFEEITNNELKSFNDFDKLIYDNFNNLNQKLDNLRLVIKYDIINDTWSLFNINDIYCYIIIKSIKLEECLNLINDNYYLNKIKNLQIINKYAIVPYIDIQQNLIKKTEKDLDDLIENINNLSLNKKVIKNIIKKKF</sequence>
<feature type="coiled-coil region" evidence="1">
    <location>
        <begin position="147"/>
        <end position="181"/>
    </location>
</feature>
<evidence type="ECO:0000313" key="2">
    <source>
        <dbReference type="EMBL" id="QHT26602.1"/>
    </source>
</evidence>
<evidence type="ECO:0000256" key="1">
    <source>
        <dbReference type="SAM" id="Coils"/>
    </source>
</evidence>
<keyword evidence="1" id="KW-0175">Coiled coil</keyword>
<accession>A0A6C0ECY6</accession>
<protein>
    <submittedName>
        <fullName evidence="2">Uncharacterized protein</fullName>
    </submittedName>
</protein>
<reference evidence="2" key="1">
    <citation type="journal article" date="2020" name="Nature">
        <title>Giant virus diversity and host interactions through global metagenomics.</title>
        <authorList>
            <person name="Schulz F."/>
            <person name="Roux S."/>
            <person name="Paez-Espino D."/>
            <person name="Jungbluth S."/>
            <person name="Walsh D.A."/>
            <person name="Denef V.J."/>
            <person name="McMahon K.D."/>
            <person name="Konstantinidis K.T."/>
            <person name="Eloe-Fadrosh E.A."/>
            <person name="Kyrpides N.C."/>
            <person name="Woyke T."/>
        </authorList>
    </citation>
    <scope>NUCLEOTIDE SEQUENCE</scope>
    <source>
        <strain evidence="2">GVMAG-M-3300023179-2</strain>
    </source>
</reference>
<proteinExistence type="predicted"/>